<proteinExistence type="predicted"/>
<gene>
    <name evidence="1" type="ORF">C7B45_11780</name>
</gene>
<dbReference type="EMBL" id="PXYV01000039">
    <property type="protein sequence ID" value="PSR21215.1"/>
    <property type="molecule type" value="Genomic_DNA"/>
</dbReference>
<comment type="caution">
    <text evidence="1">The sequence shown here is derived from an EMBL/GenBank/DDBJ whole genome shotgun (WGS) entry which is preliminary data.</text>
</comment>
<reference evidence="1 2" key="1">
    <citation type="journal article" date="2014" name="BMC Genomics">
        <title>Comparison of environmental and isolate Sulfobacillus genomes reveals diverse carbon, sulfur, nitrogen, and hydrogen metabolisms.</title>
        <authorList>
            <person name="Justice N.B."/>
            <person name="Norman A."/>
            <person name="Brown C.T."/>
            <person name="Singh A."/>
            <person name="Thomas B.C."/>
            <person name="Banfield J.F."/>
        </authorList>
    </citation>
    <scope>NUCLEOTIDE SEQUENCE [LARGE SCALE GENOMIC DNA]</scope>
    <source>
        <strain evidence="1">AMDSBA3</strain>
    </source>
</reference>
<evidence type="ECO:0000313" key="1">
    <source>
        <dbReference type="EMBL" id="PSR21215.1"/>
    </source>
</evidence>
<sequence>MTSLTIEVDSADPAALAFQYHTVLGVPATQAPTGTLSLTLDNGAFAFVQQGGLGFSGLILHHGQHQALISIRGRALLLRIE</sequence>
<dbReference type="AlphaFoldDB" id="A0A2T2WG40"/>
<dbReference type="Proteomes" id="UP000241848">
    <property type="component" value="Unassembled WGS sequence"/>
</dbReference>
<organism evidence="1 2">
    <name type="scientific">Sulfobacillus acidophilus</name>
    <dbReference type="NCBI Taxonomy" id="53633"/>
    <lineage>
        <taxon>Bacteria</taxon>
        <taxon>Bacillati</taxon>
        <taxon>Bacillota</taxon>
        <taxon>Clostridia</taxon>
        <taxon>Eubacteriales</taxon>
        <taxon>Clostridiales Family XVII. Incertae Sedis</taxon>
        <taxon>Sulfobacillus</taxon>
    </lineage>
</organism>
<protein>
    <submittedName>
        <fullName evidence="1">Uncharacterized protein</fullName>
    </submittedName>
</protein>
<evidence type="ECO:0000313" key="2">
    <source>
        <dbReference type="Proteomes" id="UP000241848"/>
    </source>
</evidence>
<accession>A0A2T2WG40</accession>
<name>A0A2T2WG40_9FIRM</name>